<dbReference type="STRING" id="187101.VC03_01695"/>
<dbReference type="Proteomes" id="UP000033103">
    <property type="component" value="Chromosome"/>
</dbReference>
<evidence type="ECO:0000313" key="2">
    <source>
        <dbReference type="Proteomes" id="UP000033103"/>
    </source>
</evidence>
<dbReference type="AlphaFoldDB" id="A0A0E3ZBS2"/>
<dbReference type="OrthoDB" id="95511at2"/>
<accession>A0A0E3ZBS2</accession>
<dbReference type="EMBL" id="CP011280">
    <property type="protein sequence ID" value="AKC95280.1"/>
    <property type="molecule type" value="Genomic_DNA"/>
</dbReference>
<dbReference type="KEGG" id="sns:VC03_01695"/>
<keyword evidence="2" id="KW-1185">Reference proteome</keyword>
<evidence type="ECO:0000313" key="1">
    <source>
        <dbReference type="EMBL" id="AKC95280.1"/>
    </source>
</evidence>
<dbReference type="PATRIC" id="fig|1069640.6.peg.321"/>
<protein>
    <submittedName>
        <fullName evidence="1">Uncharacterized protein</fullName>
    </submittedName>
</protein>
<proteinExistence type="predicted"/>
<gene>
    <name evidence="1" type="ORF">VC03_01695</name>
</gene>
<reference evidence="1 2" key="1">
    <citation type="journal article" date="2012" name="BMC Genomics">
        <title>Genomic sequence analysis and characterization of Sneathia amnii sp. nov.</title>
        <authorList>
            <consortium name="Vaginal Microbiome Consortium (additional members)"/>
            <person name="Harwich M.D.Jr."/>
            <person name="Serrano M.G."/>
            <person name="Fettweis J.M."/>
            <person name="Alves J.M."/>
            <person name="Reimers M.A."/>
            <person name="Buck G.A."/>
            <person name="Jefferson K.K."/>
        </authorList>
    </citation>
    <scope>NUCLEOTIDE SEQUENCE [LARGE SCALE GENOMIC DNA]</scope>
    <source>
        <strain evidence="1 2">SN35</strain>
    </source>
</reference>
<name>A0A0E3ZBS2_9FUSO</name>
<sequence length="129" mass="15401">MKYEVKMDNLLIEHSVIENVEINIMQDIEQSYINDKNRIQVLVEGKIFTKDNGVVKSKDLISDLIKLKDKYFDVFVNIDDMSYLFPKLYIYKLTQKFYEKDATFKLYLLQKFLGDNKEIVVNTNENKDR</sequence>
<dbReference type="HOGENOM" id="CLU_1947397_0_0_0"/>
<dbReference type="RefSeq" id="WP_046328386.1">
    <property type="nucleotide sequence ID" value="NZ_CAUPIC010000001.1"/>
</dbReference>
<organism evidence="1 2">
    <name type="scientific">Sneathia vaginalis</name>
    <dbReference type="NCBI Taxonomy" id="187101"/>
    <lineage>
        <taxon>Bacteria</taxon>
        <taxon>Fusobacteriati</taxon>
        <taxon>Fusobacteriota</taxon>
        <taxon>Fusobacteriia</taxon>
        <taxon>Fusobacteriales</taxon>
        <taxon>Leptotrichiaceae</taxon>
        <taxon>Sneathia</taxon>
    </lineage>
</organism>